<feature type="binding site" evidence="5">
    <location>
        <begin position="118"/>
        <end position="120"/>
    </location>
    <ligand>
        <name>biotin</name>
        <dbReference type="ChEBI" id="CHEBI:57586"/>
    </ligand>
</feature>
<dbReference type="InterPro" id="IPR013196">
    <property type="entry name" value="HTH_11"/>
</dbReference>
<keyword evidence="2 5" id="KW-0547">Nucleotide-binding</keyword>
<name>A0A154BWF2_ANASB</name>
<protein>
    <recommendedName>
        <fullName evidence="5">Bifunctional ligase/repressor BirA</fullName>
    </recommendedName>
    <alternativeName>
        <fullName evidence="5">Biotin--[acetyl-CoA-carboxylase] ligase</fullName>
        <ecNumber evidence="5">6.3.4.15</ecNumber>
    </alternativeName>
    <alternativeName>
        <fullName evidence="5">Biotin--protein ligase</fullName>
    </alternativeName>
    <alternativeName>
        <fullName evidence="5">Biotin-[acetyl-CoA carboxylase] synthetase</fullName>
    </alternativeName>
</protein>
<dbReference type="InterPro" id="IPR011991">
    <property type="entry name" value="ArsR-like_HTH"/>
</dbReference>
<sequence>MRAEILRLLRQNAGGYVSGEDISKVLNVSRTAIWKHMQALKDEGYEISSHPRLGYCLQTVPDLLLPNEICPRLTTDFIGHSIHYYTTVSSTNNEAKRLANEGCPEGTIVLAEEQKVGRGRLARGWFSPFAKGIWLSVVLRPKFPPQEAPKCTLLAAVAMARAVRATGVNCGIKWPNDILYNGKKLVGILTEMNAEMDAINYVVIGMGINVNTDASEFPEELRDIATSLSSVLGRTVSRTDLLIALLHELELLYTQAGEEGFSPILAEWRKLSATLGQPVDVFGITRCFSGIALDIDEDGALIVQTEAGLEKVIAGDVSVRAKSQEEK</sequence>
<dbReference type="InterPro" id="IPR003142">
    <property type="entry name" value="BPL_C"/>
</dbReference>
<dbReference type="Pfam" id="PF03099">
    <property type="entry name" value="BPL_LplA_LipB"/>
    <property type="match status" value="1"/>
</dbReference>
<dbReference type="GO" id="GO:0003677">
    <property type="term" value="F:DNA binding"/>
    <property type="evidence" value="ECO:0007669"/>
    <property type="project" value="UniProtKB-UniRule"/>
</dbReference>
<evidence type="ECO:0000313" key="7">
    <source>
        <dbReference type="EMBL" id="KYZ78281.1"/>
    </source>
</evidence>
<dbReference type="Pfam" id="PF02237">
    <property type="entry name" value="BPL_C"/>
    <property type="match status" value="1"/>
</dbReference>
<accession>A0A154BWF2</accession>
<dbReference type="Proteomes" id="UP000076268">
    <property type="component" value="Unassembled WGS sequence"/>
</dbReference>
<dbReference type="STRING" id="1794912.AXX12_01705"/>
<reference evidence="7 8" key="1">
    <citation type="submission" date="2016-02" db="EMBL/GenBank/DDBJ databases">
        <title>Anaerosporomusa subterraneum gen. nov., sp. nov., a spore-forming obligate anaerobe isolated from saprolite.</title>
        <authorList>
            <person name="Choi J.K."/>
            <person name="Shah M."/>
            <person name="Yee N."/>
        </authorList>
    </citation>
    <scope>NUCLEOTIDE SEQUENCE [LARGE SCALE GENOMIC DNA]</scope>
    <source>
        <strain evidence="7 8">RU4</strain>
    </source>
</reference>
<evidence type="ECO:0000259" key="6">
    <source>
        <dbReference type="PROSITE" id="PS51733"/>
    </source>
</evidence>
<dbReference type="AlphaFoldDB" id="A0A154BWF2"/>
<keyword evidence="4 5" id="KW-0092">Biotin</keyword>
<dbReference type="RefSeq" id="WP_066237214.1">
    <property type="nucleotide sequence ID" value="NZ_LSGP01000001.1"/>
</dbReference>
<dbReference type="PANTHER" id="PTHR12835">
    <property type="entry name" value="BIOTIN PROTEIN LIGASE"/>
    <property type="match status" value="1"/>
</dbReference>
<dbReference type="CDD" id="cd00090">
    <property type="entry name" value="HTH_ARSR"/>
    <property type="match status" value="1"/>
</dbReference>
<dbReference type="InterPro" id="IPR004143">
    <property type="entry name" value="BPL_LPL_catalytic"/>
</dbReference>
<dbReference type="PANTHER" id="PTHR12835:SF5">
    <property type="entry name" value="BIOTIN--PROTEIN LIGASE"/>
    <property type="match status" value="1"/>
</dbReference>
<dbReference type="OrthoDB" id="9807064at2"/>
<evidence type="ECO:0000256" key="1">
    <source>
        <dbReference type="ARBA" id="ARBA00022598"/>
    </source>
</evidence>
<evidence type="ECO:0000256" key="4">
    <source>
        <dbReference type="ARBA" id="ARBA00023267"/>
    </source>
</evidence>
<keyword evidence="5" id="KW-0804">Transcription</keyword>
<dbReference type="EC" id="6.3.4.15" evidence="5"/>
<comment type="function">
    <text evidence="5">Acts both as a biotin--[acetyl-CoA-carboxylase] ligase and a repressor.</text>
</comment>
<dbReference type="InterPro" id="IPR036390">
    <property type="entry name" value="WH_DNA-bd_sf"/>
</dbReference>
<organism evidence="7 8">
    <name type="scientific">Anaerosporomusa subterranea</name>
    <dbReference type="NCBI Taxonomy" id="1794912"/>
    <lineage>
        <taxon>Bacteria</taxon>
        <taxon>Bacillati</taxon>
        <taxon>Bacillota</taxon>
        <taxon>Negativicutes</taxon>
        <taxon>Acetonemataceae</taxon>
        <taxon>Anaerosporomusa</taxon>
    </lineage>
</organism>
<keyword evidence="5" id="KW-0238">DNA-binding</keyword>
<proteinExistence type="inferred from homology"/>
<feature type="binding site" evidence="5">
    <location>
        <position position="184"/>
    </location>
    <ligand>
        <name>biotin</name>
        <dbReference type="ChEBI" id="CHEBI:57586"/>
    </ligand>
</feature>
<dbReference type="InterPro" id="IPR008988">
    <property type="entry name" value="Transcriptional_repressor_C"/>
</dbReference>
<dbReference type="SUPFAM" id="SSF46785">
    <property type="entry name" value="Winged helix' DNA-binding domain"/>
    <property type="match status" value="1"/>
</dbReference>
<keyword evidence="8" id="KW-1185">Reference proteome</keyword>
<dbReference type="InterPro" id="IPR036388">
    <property type="entry name" value="WH-like_DNA-bd_sf"/>
</dbReference>
<dbReference type="Pfam" id="PF08279">
    <property type="entry name" value="HTH_11"/>
    <property type="match status" value="1"/>
</dbReference>
<feature type="binding site" evidence="5">
    <location>
        <begin position="90"/>
        <end position="92"/>
    </location>
    <ligand>
        <name>biotin</name>
        <dbReference type="ChEBI" id="CHEBI:57586"/>
    </ligand>
</feature>
<dbReference type="Gene3D" id="3.30.930.10">
    <property type="entry name" value="Bira Bifunctional Protein, Domain 2"/>
    <property type="match status" value="1"/>
</dbReference>
<dbReference type="SUPFAM" id="SSF55681">
    <property type="entry name" value="Class II aaRS and biotin synthetases"/>
    <property type="match status" value="1"/>
</dbReference>
<dbReference type="PROSITE" id="PS51733">
    <property type="entry name" value="BPL_LPL_CATALYTIC"/>
    <property type="match status" value="1"/>
</dbReference>
<evidence type="ECO:0000256" key="5">
    <source>
        <dbReference type="HAMAP-Rule" id="MF_00978"/>
    </source>
</evidence>
<dbReference type="Gene3D" id="2.30.30.100">
    <property type="match status" value="1"/>
</dbReference>
<dbReference type="EMBL" id="LSGP01000001">
    <property type="protein sequence ID" value="KYZ78281.1"/>
    <property type="molecule type" value="Genomic_DNA"/>
</dbReference>
<dbReference type="InterPro" id="IPR045864">
    <property type="entry name" value="aa-tRNA-synth_II/BPL/LPL"/>
</dbReference>
<dbReference type="NCBIfam" id="TIGR00121">
    <property type="entry name" value="birA_ligase"/>
    <property type="match status" value="1"/>
</dbReference>
<dbReference type="GO" id="GO:0009249">
    <property type="term" value="P:protein lipoylation"/>
    <property type="evidence" value="ECO:0007669"/>
    <property type="project" value="UniProtKB-ARBA"/>
</dbReference>
<dbReference type="GO" id="GO:0006355">
    <property type="term" value="P:regulation of DNA-templated transcription"/>
    <property type="evidence" value="ECO:0007669"/>
    <property type="project" value="UniProtKB-UniRule"/>
</dbReference>
<dbReference type="GO" id="GO:0016740">
    <property type="term" value="F:transferase activity"/>
    <property type="evidence" value="ECO:0007669"/>
    <property type="project" value="UniProtKB-ARBA"/>
</dbReference>
<dbReference type="CDD" id="cd16442">
    <property type="entry name" value="BPL"/>
    <property type="match status" value="1"/>
</dbReference>
<dbReference type="GO" id="GO:0004077">
    <property type="term" value="F:biotin--[biotin carboxyl-carrier protein] ligase activity"/>
    <property type="evidence" value="ECO:0007669"/>
    <property type="project" value="UniProtKB-UniRule"/>
</dbReference>
<evidence type="ECO:0000256" key="3">
    <source>
        <dbReference type="ARBA" id="ARBA00022840"/>
    </source>
</evidence>
<dbReference type="Gene3D" id="1.10.10.10">
    <property type="entry name" value="Winged helix-like DNA-binding domain superfamily/Winged helix DNA-binding domain"/>
    <property type="match status" value="1"/>
</dbReference>
<dbReference type="SUPFAM" id="SSF50037">
    <property type="entry name" value="C-terminal domain of transcriptional repressors"/>
    <property type="match status" value="1"/>
</dbReference>
<keyword evidence="5" id="KW-0678">Repressor</keyword>
<gene>
    <name evidence="5" type="primary">birA</name>
    <name evidence="7" type="ORF">AXX12_01705</name>
</gene>
<comment type="similarity">
    <text evidence="5">Belongs to the biotin--protein ligase family.</text>
</comment>
<dbReference type="HAMAP" id="MF_00978">
    <property type="entry name" value="Bifunct_BirA"/>
    <property type="match status" value="1"/>
</dbReference>
<dbReference type="InterPro" id="IPR004408">
    <property type="entry name" value="Biotin_CoA_COase_ligase"/>
</dbReference>
<dbReference type="GO" id="GO:0005524">
    <property type="term" value="F:ATP binding"/>
    <property type="evidence" value="ECO:0007669"/>
    <property type="project" value="UniProtKB-UniRule"/>
</dbReference>
<comment type="caution">
    <text evidence="7">The sequence shown here is derived from an EMBL/GenBank/DDBJ whole genome shotgun (WGS) entry which is preliminary data.</text>
</comment>
<dbReference type="GO" id="GO:0005737">
    <property type="term" value="C:cytoplasm"/>
    <property type="evidence" value="ECO:0007669"/>
    <property type="project" value="TreeGrafter"/>
</dbReference>
<comment type="catalytic activity">
    <reaction evidence="5">
        <text>biotin + L-lysyl-[protein] + ATP = N(6)-biotinyl-L-lysyl-[protein] + AMP + diphosphate + H(+)</text>
        <dbReference type="Rhea" id="RHEA:11756"/>
        <dbReference type="Rhea" id="RHEA-COMP:9752"/>
        <dbReference type="Rhea" id="RHEA-COMP:10505"/>
        <dbReference type="ChEBI" id="CHEBI:15378"/>
        <dbReference type="ChEBI" id="CHEBI:29969"/>
        <dbReference type="ChEBI" id="CHEBI:30616"/>
        <dbReference type="ChEBI" id="CHEBI:33019"/>
        <dbReference type="ChEBI" id="CHEBI:57586"/>
        <dbReference type="ChEBI" id="CHEBI:83144"/>
        <dbReference type="ChEBI" id="CHEBI:456215"/>
        <dbReference type="EC" id="6.3.4.15"/>
    </reaction>
</comment>
<feature type="domain" description="BPL/LPL catalytic" evidence="6">
    <location>
        <begin position="67"/>
        <end position="257"/>
    </location>
</feature>
<keyword evidence="1 5" id="KW-0436">Ligase</keyword>
<evidence type="ECO:0000256" key="2">
    <source>
        <dbReference type="ARBA" id="ARBA00022741"/>
    </source>
</evidence>
<dbReference type="InterPro" id="IPR030855">
    <property type="entry name" value="Bifunct_BirA"/>
</dbReference>
<keyword evidence="3 5" id="KW-0067">ATP-binding</keyword>
<evidence type="ECO:0000313" key="8">
    <source>
        <dbReference type="Proteomes" id="UP000076268"/>
    </source>
</evidence>
<feature type="DNA-binding region" description="H-T-H motif" evidence="5">
    <location>
        <begin position="19"/>
        <end position="38"/>
    </location>
</feature>
<keyword evidence="5" id="KW-0805">Transcription regulation</keyword>
<feature type="binding site" evidence="5">
    <location>
        <position position="114"/>
    </location>
    <ligand>
        <name>biotin</name>
        <dbReference type="ChEBI" id="CHEBI:57586"/>
    </ligand>
</feature>